<proteinExistence type="predicted"/>
<reference evidence="1" key="1">
    <citation type="journal article" date="2020" name="Microb. Genom.">
        <title>Genetic diversity of clinical and environmental Mucorales isolates obtained from an investigation of mucormycosis cases among solid organ transplant recipients.</title>
        <authorList>
            <person name="Nguyen M.H."/>
            <person name="Kaul D."/>
            <person name="Muto C."/>
            <person name="Cheng S.J."/>
            <person name="Richter R.A."/>
            <person name="Bruno V.M."/>
            <person name="Liu G."/>
            <person name="Beyhan S."/>
            <person name="Sundermann A.J."/>
            <person name="Mounaud S."/>
            <person name="Pasculle A.W."/>
            <person name="Nierman W.C."/>
            <person name="Driscoll E."/>
            <person name="Cumbie R."/>
            <person name="Clancy C.J."/>
            <person name="Dupont C.L."/>
        </authorList>
    </citation>
    <scope>NUCLEOTIDE SEQUENCE</scope>
    <source>
        <strain evidence="1">GL11</strain>
    </source>
</reference>
<gene>
    <name evidence="1" type="ORF">G6F64_007119</name>
</gene>
<dbReference type="Proteomes" id="UP000716291">
    <property type="component" value="Unassembled WGS sequence"/>
</dbReference>
<name>A0A9P6X7D9_RHIOR</name>
<dbReference type="OrthoDB" id="2216037at2759"/>
<comment type="caution">
    <text evidence="1">The sequence shown here is derived from an EMBL/GenBank/DDBJ whole genome shotgun (WGS) entry which is preliminary data.</text>
</comment>
<protein>
    <submittedName>
        <fullName evidence="1">Uncharacterized protein</fullName>
    </submittedName>
</protein>
<evidence type="ECO:0000313" key="1">
    <source>
        <dbReference type="EMBL" id="KAG1307046.1"/>
    </source>
</evidence>
<sequence>MISKFNSKNRQQKTIHSIKTFFSSIPSLFCSKTTRAQEVNPPVDTTLDTSASTVSKMSNTLDFFPPLDQESQSSSTCDNKDTIPLEQFSRYTITSAESRKFRLRRLLYPTRAIYEIEWEKGKWLQLDHATNQSIEQLRTGGFSKAVVRNDASLKEHVSYDHPSELDALLEISFGSEKKSKRGSRTITCHQPTSFLIRRTRWWRTCYRIGEARLPRWVDPDLCCSAVLMDPSSVMVIVKDYSRSFTLSKIVNTSSLSQHSPMLQLPSEPFQTSPWQFKSLKYTHPPVLESNPDLPAR</sequence>
<dbReference type="EMBL" id="JAANQT010001016">
    <property type="protein sequence ID" value="KAG1307046.1"/>
    <property type="molecule type" value="Genomic_DNA"/>
</dbReference>
<accession>A0A9P6X7D9</accession>
<evidence type="ECO:0000313" key="2">
    <source>
        <dbReference type="Proteomes" id="UP000716291"/>
    </source>
</evidence>
<organism evidence="1 2">
    <name type="scientific">Rhizopus oryzae</name>
    <name type="common">Mucormycosis agent</name>
    <name type="synonym">Rhizopus arrhizus var. delemar</name>
    <dbReference type="NCBI Taxonomy" id="64495"/>
    <lineage>
        <taxon>Eukaryota</taxon>
        <taxon>Fungi</taxon>
        <taxon>Fungi incertae sedis</taxon>
        <taxon>Mucoromycota</taxon>
        <taxon>Mucoromycotina</taxon>
        <taxon>Mucoromycetes</taxon>
        <taxon>Mucorales</taxon>
        <taxon>Mucorineae</taxon>
        <taxon>Rhizopodaceae</taxon>
        <taxon>Rhizopus</taxon>
    </lineage>
</organism>
<keyword evidence="2" id="KW-1185">Reference proteome</keyword>
<dbReference type="AlphaFoldDB" id="A0A9P6X7D9"/>